<evidence type="ECO:0000256" key="1">
    <source>
        <dbReference type="SAM" id="SignalP"/>
    </source>
</evidence>
<keyword evidence="1" id="KW-0732">Signal</keyword>
<proteinExistence type="predicted"/>
<reference evidence="2" key="1">
    <citation type="submission" date="2021-07" db="EMBL/GenBank/DDBJ databases">
        <title>Roseobacter insulae sp. nov., isolated from a tidal flat.</title>
        <authorList>
            <person name="Park S."/>
            <person name="Yoon J.-H."/>
        </authorList>
    </citation>
    <scope>NUCLEOTIDE SEQUENCE</scope>
    <source>
        <strain evidence="2">YSTF-M11</strain>
    </source>
</reference>
<feature type="chain" id="PRO_5040739692" evidence="1">
    <location>
        <begin position="19"/>
        <end position="159"/>
    </location>
</feature>
<name>A0A9X1JZ60_9RHOB</name>
<evidence type="ECO:0000313" key="2">
    <source>
        <dbReference type="EMBL" id="MBW4708900.1"/>
    </source>
</evidence>
<comment type="caution">
    <text evidence="2">The sequence shown here is derived from an EMBL/GenBank/DDBJ whole genome shotgun (WGS) entry which is preliminary data.</text>
</comment>
<protein>
    <submittedName>
        <fullName evidence="2">Uncharacterized protein</fullName>
    </submittedName>
</protein>
<accession>A0A9X1JZ60</accession>
<keyword evidence="3" id="KW-1185">Reference proteome</keyword>
<evidence type="ECO:0000313" key="3">
    <source>
        <dbReference type="Proteomes" id="UP001138661"/>
    </source>
</evidence>
<dbReference type="EMBL" id="JAHXDN010000003">
    <property type="protein sequence ID" value="MBW4708900.1"/>
    <property type="molecule type" value="Genomic_DNA"/>
</dbReference>
<dbReference type="Proteomes" id="UP001138661">
    <property type="component" value="Unassembled WGS sequence"/>
</dbReference>
<gene>
    <name evidence="2" type="ORF">KX928_14010</name>
</gene>
<feature type="signal peptide" evidence="1">
    <location>
        <begin position="1"/>
        <end position="18"/>
    </location>
</feature>
<dbReference type="RefSeq" id="WP_219503654.1">
    <property type="nucleotide sequence ID" value="NZ_JAHXDN010000003.1"/>
</dbReference>
<sequence>MFDRIFIFSAALIGSAYAACADIQPQSGIWAGQVIYDGQTGCPPQVADQMKQARPGYADQKIDFPEPFDPVALRGNDPNFAWSKISTNIWEGIYKDIQQTGVGTLTVVSKSIIIVLAPDEINQIADLTVDLPQNIAQTMGMATTTCVVRSNVYHKRTGP</sequence>
<organism evidence="2 3">
    <name type="scientific">Roseobacter insulae</name>
    <dbReference type="NCBI Taxonomy" id="2859783"/>
    <lineage>
        <taxon>Bacteria</taxon>
        <taxon>Pseudomonadati</taxon>
        <taxon>Pseudomonadota</taxon>
        <taxon>Alphaproteobacteria</taxon>
        <taxon>Rhodobacterales</taxon>
        <taxon>Roseobacteraceae</taxon>
        <taxon>Roseobacter</taxon>
    </lineage>
</organism>
<dbReference type="AlphaFoldDB" id="A0A9X1JZ60"/>